<dbReference type="GeneID" id="43648897"/>
<sequence length="51" mass="5724">MSKYVQGCITRADIRAISVGVFHIVYSSSTIGCSHIWHAAKPQKLMQSLRF</sequence>
<reference evidence="1 2" key="1">
    <citation type="submission" date="2019-04" db="EMBL/GenBank/DDBJ databases">
        <title>Friends and foes A comparative genomics studyof 23 Aspergillus species from section Flavi.</title>
        <authorList>
            <consortium name="DOE Joint Genome Institute"/>
            <person name="Kjaerbolling I."/>
            <person name="Vesth T."/>
            <person name="Frisvad J.C."/>
            <person name="Nybo J.L."/>
            <person name="Theobald S."/>
            <person name="Kildgaard S."/>
            <person name="Isbrandt T."/>
            <person name="Kuo A."/>
            <person name="Sato A."/>
            <person name="Lyhne E.K."/>
            <person name="Kogle M.E."/>
            <person name="Wiebenga A."/>
            <person name="Kun R.S."/>
            <person name="Lubbers R.J."/>
            <person name="Makela M.R."/>
            <person name="Barry K."/>
            <person name="Chovatia M."/>
            <person name="Clum A."/>
            <person name="Daum C."/>
            <person name="Haridas S."/>
            <person name="He G."/>
            <person name="LaButti K."/>
            <person name="Lipzen A."/>
            <person name="Mondo S."/>
            <person name="Riley R."/>
            <person name="Salamov A."/>
            <person name="Simmons B.A."/>
            <person name="Magnuson J.K."/>
            <person name="Henrissat B."/>
            <person name="Mortensen U.H."/>
            <person name="Larsen T.O."/>
            <person name="Devries R.P."/>
            <person name="Grigoriev I.V."/>
            <person name="Machida M."/>
            <person name="Baker S.E."/>
            <person name="Andersen M.R."/>
        </authorList>
    </citation>
    <scope>NUCLEOTIDE SEQUENCE [LARGE SCALE GENOMIC DNA]</scope>
    <source>
        <strain evidence="1 2">CBS 763.97</strain>
    </source>
</reference>
<name>A0A5N7A708_9EURO</name>
<dbReference type="OrthoDB" id="96314at2759"/>
<protein>
    <submittedName>
        <fullName evidence="1">Uncharacterized protein</fullName>
    </submittedName>
</protein>
<evidence type="ECO:0000313" key="2">
    <source>
        <dbReference type="Proteomes" id="UP000326268"/>
    </source>
</evidence>
<dbReference type="EMBL" id="ML737639">
    <property type="protein sequence ID" value="KAE8364996.1"/>
    <property type="molecule type" value="Genomic_DNA"/>
</dbReference>
<dbReference type="RefSeq" id="XP_031928077.1">
    <property type="nucleotide sequence ID" value="XM_032064451.1"/>
</dbReference>
<evidence type="ECO:0000313" key="1">
    <source>
        <dbReference type="EMBL" id="KAE8364996.1"/>
    </source>
</evidence>
<accession>A0A5N7A708</accession>
<organism evidence="1 2">
    <name type="scientific">Aspergillus caelatus</name>
    <dbReference type="NCBI Taxonomy" id="61420"/>
    <lineage>
        <taxon>Eukaryota</taxon>
        <taxon>Fungi</taxon>
        <taxon>Dikarya</taxon>
        <taxon>Ascomycota</taxon>
        <taxon>Pezizomycotina</taxon>
        <taxon>Eurotiomycetes</taxon>
        <taxon>Eurotiomycetidae</taxon>
        <taxon>Eurotiales</taxon>
        <taxon>Aspergillaceae</taxon>
        <taxon>Aspergillus</taxon>
        <taxon>Aspergillus subgen. Circumdati</taxon>
    </lineage>
</organism>
<dbReference type="PROSITE" id="PS51257">
    <property type="entry name" value="PROKAR_LIPOPROTEIN"/>
    <property type="match status" value="1"/>
</dbReference>
<proteinExistence type="predicted"/>
<dbReference type="AlphaFoldDB" id="A0A5N7A708"/>
<dbReference type="Proteomes" id="UP000326268">
    <property type="component" value="Unassembled WGS sequence"/>
</dbReference>
<gene>
    <name evidence="1" type="ORF">BDV27DRAFT_107927</name>
</gene>
<keyword evidence="2" id="KW-1185">Reference proteome</keyword>